<dbReference type="PROSITE" id="PS50105">
    <property type="entry name" value="SAM_DOMAIN"/>
    <property type="match status" value="1"/>
</dbReference>
<evidence type="ECO:0000259" key="12">
    <source>
        <dbReference type="PROSITE" id="PS50011"/>
    </source>
</evidence>
<dbReference type="EC" id="2.7.11.25" evidence="2"/>
<evidence type="ECO:0000256" key="5">
    <source>
        <dbReference type="ARBA" id="ARBA00022741"/>
    </source>
</evidence>
<feature type="region of interest" description="Disordered" evidence="11">
    <location>
        <begin position="740"/>
        <end position="862"/>
    </location>
</feature>
<dbReference type="Pfam" id="PF00536">
    <property type="entry name" value="SAM_1"/>
    <property type="match status" value="1"/>
</dbReference>
<evidence type="ECO:0000256" key="4">
    <source>
        <dbReference type="ARBA" id="ARBA00022679"/>
    </source>
</evidence>
<dbReference type="GO" id="GO:0004709">
    <property type="term" value="F:MAP kinase kinase kinase activity"/>
    <property type="evidence" value="ECO:0007669"/>
    <property type="project" value="UniProtKB-EC"/>
</dbReference>
<feature type="compositionally biased region" description="Polar residues" evidence="11">
    <location>
        <begin position="34"/>
        <end position="47"/>
    </location>
</feature>
<proteinExistence type="inferred from homology"/>
<keyword evidence="6 14" id="KW-0418">Kinase</keyword>
<feature type="region of interest" description="Disordered" evidence="11">
    <location>
        <begin position="560"/>
        <end position="582"/>
    </location>
</feature>
<feature type="compositionally biased region" description="Low complexity" evidence="11">
    <location>
        <begin position="235"/>
        <end position="256"/>
    </location>
</feature>
<feature type="region of interest" description="Disordered" evidence="11">
    <location>
        <begin position="646"/>
        <end position="696"/>
    </location>
</feature>
<feature type="region of interest" description="Disordered" evidence="11">
    <location>
        <begin position="1"/>
        <end position="73"/>
    </location>
</feature>
<keyword evidence="4" id="KW-0808">Transferase</keyword>
<evidence type="ECO:0000256" key="1">
    <source>
        <dbReference type="ARBA" id="ARBA00006529"/>
    </source>
</evidence>
<dbReference type="STRING" id="670483.S7QEL6"/>
<dbReference type="Gene3D" id="3.30.200.20">
    <property type="entry name" value="Phosphorylase Kinase, domain 1"/>
    <property type="match status" value="1"/>
</dbReference>
<sequence length="1250" mass="133869">MMTANIGHMNSFEGSSRSASSSPTSPTASYHSYANGSAINNARSVQNSSRPGTPSSSSNGPSLEPPPGTPFSEFIRQWSDAHVARWLADIKCERHASTFRDNDIRGDVLLELDQSTLKEMGVSSIGDRLRILNAVKSLRQKSSSRSSLFVSHPQGTQLSRSNSLNGMDGTGHSRNDSISPTSRLATRRLEAGRPAPLQLPANSVRKDLPQIIRDPQPPPDSAKSTAPLRPLPRPGDSGAATTTSGTGNAPLSSSRPNMPPLPPAPRGQPPLPPPPGRANPRSLPGRKTPTQQSDVPSYVNQPLPPAPQNQSLLTPATAASQSSGWGGGGSYGLPSDPRPGNLGGKTPTRSTSPLPPPNASSRSQSRSPNPGHGRNSSVTGSGGNASSSRSSGSGTHPYASSQGQALPLPASQLAHNLSPIAESFVSHVSSTSSSTPSPPTAPFTVGRGPFNRPHTPSHTAAPSLDDLRRKLVKFNIADGNYARTVDVSDCAGGVEVLEKALKKFGKLGPRKEGDSIMDHVESEDGGLVLDGWGVFLDWGRQDDETAKPLSEAALLSICHADPDDPARQRGLSVRRTGKGKRSKHLANILGEQASQSSPTSPLFGSIKVSVDEENGDGKSSPSNAKSLAAEQQRAVNYKRASSVSVLSGLGVPDPEKVLDPPPSPSSGGKKPSTPNGTNKKTPSKLRNFFGQRPPSELITSHLPEYFPFTEKKVLQRTARNSMLRANGSWNALGRRDSAASLAAQPNSRFSVSTIGSQRRSISPSRASISSPPPPVPEKTSEYLSALQTPKQENPPRLSLSTEDGQSIDIPAEEQDVGSKRDSKPHLLPPVTFPSESLSESMESLTSPGLRSESMSRTMSRASKRMSYITELRSKRDVSDTASMMTVDEITAEVENRRISKSLGAGGSDDWTQVGSGDSDEESSETEVGVEIEKAEEMEKDSEEEDEEELEEEVEEEVDVDEAGKAVTSNGVKRIKWIKGALIGAGSFGKVYLGMDASSGTLMAVKQVELPKSSGPNEQRKRSMLDALDREIELLKTLQHENIVQYLDSSADDEHLNIFLEYVPGGSVAALLREYGSFEEILVKKFVTQILQGLNYLHERDIVHRDIKGANILVDNKGGVKISDFGISKKVQDNLFNNGRGPRISLQGSVFWMAPEVVKQSAHTIKADVWSLGCLIVEMLTGEHPFPQLNQMQAIFKIGQSAKPSIPPDISAEAEDFLQRTFELNHEARPTAGMLLEHPWIAQKSSSKSAS</sequence>
<dbReference type="GeneID" id="19308275"/>
<dbReference type="SMART" id="SM00220">
    <property type="entry name" value="S_TKc"/>
    <property type="match status" value="1"/>
</dbReference>
<feature type="compositionally biased region" description="Low complexity" evidence="11">
    <location>
        <begin position="758"/>
        <end position="769"/>
    </location>
</feature>
<feature type="compositionally biased region" description="Polar residues" evidence="11">
    <location>
        <begin position="308"/>
        <end position="319"/>
    </location>
</feature>
<dbReference type="OMA" id="ARHSMMR"/>
<keyword evidence="3" id="KW-0723">Serine/threonine-protein kinase</keyword>
<reference evidence="14 15" key="1">
    <citation type="journal article" date="2012" name="Science">
        <title>The Paleozoic origin of enzymatic lignin decomposition reconstructed from 31 fungal genomes.</title>
        <authorList>
            <person name="Floudas D."/>
            <person name="Binder M."/>
            <person name="Riley R."/>
            <person name="Barry K."/>
            <person name="Blanchette R.A."/>
            <person name="Henrissat B."/>
            <person name="Martinez A.T."/>
            <person name="Otillar R."/>
            <person name="Spatafora J.W."/>
            <person name="Yadav J.S."/>
            <person name="Aerts A."/>
            <person name="Benoit I."/>
            <person name="Boyd A."/>
            <person name="Carlson A."/>
            <person name="Copeland A."/>
            <person name="Coutinho P.M."/>
            <person name="de Vries R.P."/>
            <person name="Ferreira P."/>
            <person name="Findley K."/>
            <person name="Foster B."/>
            <person name="Gaskell J."/>
            <person name="Glotzer D."/>
            <person name="Gorecki P."/>
            <person name="Heitman J."/>
            <person name="Hesse C."/>
            <person name="Hori C."/>
            <person name="Igarashi K."/>
            <person name="Jurgens J.A."/>
            <person name="Kallen N."/>
            <person name="Kersten P."/>
            <person name="Kohler A."/>
            <person name="Kuees U."/>
            <person name="Kumar T.K.A."/>
            <person name="Kuo A."/>
            <person name="LaButti K."/>
            <person name="Larrondo L.F."/>
            <person name="Lindquist E."/>
            <person name="Ling A."/>
            <person name="Lombard V."/>
            <person name="Lucas S."/>
            <person name="Lundell T."/>
            <person name="Martin R."/>
            <person name="McLaughlin D.J."/>
            <person name="Morgenstern I."/>
            <person name="Morin E."/>
            <person name="Murat C."/>
            <person name="Nagy L.G."/>
            <person name="Nolan M."/>
            <person name="Ohm R.A."/>
            <person name="Patyshakuliyeva A."/>
            <person name="Rokas A."/>
            <person name="Ruiz-Duenas F.J."/>
            <person name="Sabat G."/>
            <person name="Salamov A."/>
            <person name="Samejima M."/>
            <person name="Schmutz J."/>
            <person name="Slot J.C."/>
            <person name="St John F."/>
            <person name="Stenlid J."/>
            <person name="Sun H."/>
            <person name="Sun S."/>
            <person name="Syed K."/>
            <person name="Tsang A."/>
            <person name="Wiebenga A."/>
            <person name="Young D."/>
            <person name="Pisabarro A."/>
            <person name="Eastwood D.C."/>
            <person name="Martin F."/>
            <person name="Cullen D."/>
            <person name="Grigoriev I.V."/>
            <person name="Hibbett D.S."/>
        </authorList>
    </citation>
    <scope>NUCLEOTIDE SEQUENCE [LARGE SCALE GENOMIC DNA]</scope>
    <source>
        <strain evidence="14 15">ATCC 11539</strain>
    </source>
</reference>
<dbReference type="GO" id="GO:0005524">
    <property type="term" value="F:ATP binding"/>
    <property type="evidence" value="ECO:0007669"/>
    <property type="project" value="UniProtKB-UniRule"/>
</dbReference>
<dbReference type="OrthoDB" id="266718at2759"/>
<evidence type="ECO:0000259" key="13">
    <source>
        <dbReference type="PROSITE" id="PS50105"/>
    </source>
</evidence>
<feature type="compositionally biased region" description="Acidic residues" evidence="11">
    <location>
        <begin position="937"/>
        <end position="960"/>
    </location>
</feature>
<feature type="compositionally biased region" description="Polar residues" evidence="11">
    <location>
        <begin position="781"/>
        <end position="791"/>
    </location>
</feature>
<dbReference type="Gene3D" id="1.10.150.50">
    <property type="entry name" value="Transcription Factor, Ets-1"/>
    <property type="match status" value="1"/>
</dbReference>
<dbReference type="InterPro" id="IPR000719">
    <property type="entry name" value="Prot_kinase_dom"/>
</dbReference>
<dbReference type="InterPro" id="IPR029458">
    <property type="entry name" value="Ras-bd_By2"/>
</dbReference>
<dbReference type="InterPro" id="IPR013761">
    <property type="entry name" value="SAM/pointed_sf"/>
</dbReference>
<dbReference type="InterPro" id="IPR008271">
    <property type="entry name" value="Ser/Thr_kinase_AS"/>
</dbReference>
<dbReference type="HOGENOM" id="CLU_003051_3_2_1"/>
<dbReference type="CDD" id="cd09534">
    <property type="entry name" value="SAM_Ste11_fungal"/>
    <property type="match status" value="1"/>
</dbReference>
<evidence type="ECO:0000256" key="3">
    <source>
        <dbReference type="ARBA" id="ARBA00022527"/>
    </source>
</evidence>
<dbReference type="InterPro" id="IPR001660">
    <property type="entry name" value="SAM"/>
</dbReference>
<dbReference type="Pfam" id="PF14847">
    <property type="entry name" value="Ras_bdg_2"/>
    <property type="match status" value="1"/>
</dbReference>
<gene>
    <name evidence="14" type="ORF">GLOTRDRAFT_72507</name>
</gene>
<dbReference type="eggNOG" id="KOG0198">
    <property type="taxonomic scope" value="Eukaryota"/>
</dbReference>
<dbReference type="PROSITE" id="PS00108">
    <property type="entry name" value="PROTEIN_KINASE_ST"/>
    <property type="match status" value="1"/>
</dbReference>
<comment type="similarity">
    <text evidence="1">Belongs to the protein kinase superfamily. STE Ser/Thr protein kinase family. MAP kinase kinase kinase subfamily.</text>
</comment>
<keyword evidence="5 10" id="KW-0547">Nucleotide-binding</keyword>
<dbReference type="SMART" id="SM01304">
    <property type="entry name" value="Ras_bdg_2"/>
    <property type="match status" value="1"/>
</dbReference>
<dbReference type="KEGG" id="gtr:GLOTRDRAFT_72507"/>
<dbReference type="PROSITE" id="PS00107">
    <property type="entry name" value="PROTEIN_KINASE_ATP"/>
    <property type="match status" value="1"/>
</dbReference>
<feature type="compositionally biased region" description="Polar residues" evidence="11">
    <location>
        <begin position="288"/>
        <end position="300"/>
    </location>
</feature>
<dbReference type="Gene3D" id="3.10.20.90">
    <property type="entry name" value="Phosphatidylinositol 3-kinase Catalytic Subunit, Chain A, domain 1"/>
    <property type="match status" value="1"/>
</dbReference>
<feature type="compositionally biased region" description="Low complexity" evidence="11">
    <location>
        <begin position="384"/>
        <end position="394"/>
    </location>
</feature>
<dbReference type="PANTHER" id="PTHR11584">
    <property type="entry name" value="SERINE/THREONINE PROTEIN KINASE"/>
    <property type="match status" value="1"/>
</dbReference>
<dbReference type="AlphaFoldDB" id="S7QEL6"/>
<dbReference type="InterPro" id="IPR017441">
    <property type="entry name" value="Protein_kinase_ATP_BS"/>
</dbReference>
<evidence type="ECO:0000256" key="8">
    <source>
        <dbReference type="ARBA" id="ARBA00047559"/>
    </source>
</evidence>
<feature type="domain" description="Protein kinase" evidence="12">
    <location>
        <begin position="976"/>
        <end position="1240"/>
    </location>
</feature>
<evidence type="ECO:0000313" key="14">
    <source>
        <dbReference type="EMBL" id="EPQ58266.1"/>
    </source>
</evidence>
<dbReference type="Proteomes" id="UP000030669">
    <property type="component" value="Unassembled WGS sequence"/>
</dbReference>
<keyword evidence="15" id="KW-1185">Reference proteome</keyword>
<feature type="compositionally biased region" description="Low complexity" evidence="11">
    <location>
        <begin position="834"/>
        <end position="846"/>
    </location>
</feature>
<feature type="region of interest" description="Disordered" evidence="11">
    <location>
        <begin position="610"/>
        <end position="631"/>
    </location>
</feature>
<evidence type="ECO:0000256" key="2">
    <source>
        <dbReference type="ARBA" id="ARBA00012406"/>
    </source>
</evidence>
<feature type="compositionally biased region" description="Polar residues" evidence="11">
    <location>
        <begin position="359"/>
        <end position="379"/>
    </location>
</feature>
<dbReference type="SUPFAM" id="SSF47769">
    <property type="entry name" value="SAM/Pointed domain"/>
    <property type="match status" value="1"/>
</dbReference>
<dbReference type="PROSITE" id="PS50011">
    <property type="entry name" value="PROTEIN_KINASE_DOM"/>
    <property type="match status" value="1"/>
</dbReference>
<evidence type="ECO:0000256" key="7">
    <source>
        <dbReference type="ARBA" id="ARBA00022840"/>
    </source>
</evidence>
<feature type="binding site" evidence="10">
    <location>
        <position position="1005"/>
    </location>
    <ligand>
        <name>ATP</name>
        <dbReference type="ChEBI" id="CHEBI:30616"/>
    </ligand>
</feature>
<feature type="compositionally biased region" description="Polar residues" evidence="11">
    <location>
        <begin position="743"/>
        <end position="757"/>
    </location>
</feature>
<organism evidence="14 15">
    <name type="scientific">Gloeophyllum trabeum (strain ATCC 11539 / FP-39264 / Madison 617)</name>
    <name type="common">Brown rot fungus</name>
    <dbReference type="NCBI Taxonomy" id="670483"/>
    <lineage>
        <taxon>Eukaryota</taxon>
        <taxon>Fungi</taxon>
        <taxon>Dikarya</taxon>
        <taxon>Basidiomycota</taxon>
        <taxon>Agaricomycotina</taxon>
        <taxon>Agaricomycetes</taxon>
        <taxon>Gloeophyllales</taxon>
        <taxon>Gloeophyllaceae</taxon>
        <taxon>Gloeophyllum</taxon>
    </lineage>
</organism>
<comment type="catalytic activity">
    <reaction evidence="8">
        <text>L-threonyl-[protein] + ATP = O-phospho-L-threonyl-[protein] + ADP + H(+)</text>
        <dbReference type="Rhea" id="RHEA:46608"/>
        <dbReference type="Rhea" id="RHEA-COMP:11060"/>
        <dbReference type="Rhea" id="RHEA-COMP:11605"/>
        <dbReference type="ChEBI" id="CHEBI:15378"/>
        <dbReference type="ChEBI" id="CHEBI:30013"/>
        <dbReference type="ChEBI" id="CHEBI:30616"/>
        <dbReference type="ChEBI" id="CHEBI:61977"/>
        <dbReference type="ChEBI" id="CHEBI:456216"/>
        <dbReference type="EC" id="2.7.11.25"/>
    </reaction>
</comment>
<keyword evidence="7 10" id="KW-0067">ATP-binding</keyword>
<protein>
    <recommendedName>
        <fullName evidence="2">mitogen-activated protein kinase kinase kinase</fullName>
        <ecNumber evidence="2">2.7.11.25</ecNumber>
    </recommendedName>
</protein>
<dbReference type="PANTHER" id="PTHR11584:SF369">
    <property type="entry name" value="MITOGEN-ACTIVATED PROTEIN KINASE KINASE KINASE 19-RELATED"/>
    <property type="match status" value="1"/>
</dbReference>
<feature type="region of interest" description="Disordered" evidence="11">
    <location>
        <begin position="899"/>
        <end position="964"/>
    </location>
</feature>
<feature type="compositionally biased region" description="Pro residues" evidence="11">
    <location>
        <begin position="257"/>
        <end position="277"/>
    </location>
</feature>
<evidence type="ECO:0000256" key="11">
    <source>
        <dbReference type="SAM" id="MobiDB-lite"/>
    </source>
</evidence>
<feature type="region of interest" description="Disordered" evidence="11">
    <location>
        <begin position="142"/>
        <end position="464"/>
    </location>
</feature>
<comment type="catalytic activity">
    <reaction evidence="9">
        <text>L-seryl-[protein] + ATP = O-phospho-L-seryl-[protein] + ADP + H(+)</text>
        <dbReference type="Rhea" id="RHEA:17989"/>
        <dbReference type="Rhea" id="RHEA-COMP:9863"/>
        <dbReference type="Rhea" id="RHEA-COMP:11604"/>
        <dbReference type="ChEBI" id="CHEBI:15378"/>
        <dbReference type="ChEBI" id="CHEBI:29999"/>
        <dbReference type="ChEBI" id="CHEBI:30616"/>
        <dbReference type="ChEBI" id="CHEBI:83421"/>
        <dbReference type="ChEBI" id="CHEBI:456216"/>
        <dbReference type="EC" id="2.7.11.25"/>
    </reaction>
</comment>
<dbReference type="SUPFAM" id="SSF56112">
    <property type="entry name" value="Protein kinase-like (PK-like)"/>
    <property type="match status" value="1"/>
</dbReference>
<name>S7QEL6_GLOTA</name>
<feature type="domain" description="SAM" evidence="13">
    <location>
        <begin position="78"/>
        <end position="141"/>
    </location>
</feature>
<dbReference type="RefSeq" id="XP_007863496.1">
    <property type="nucleotide sequence ID" value="XM_007865305.1"/>
</dbReference>
<dbReference type="Pfam" id="PF00069">
    <property type="entry name" value="Pkinase"/>
    <property type="match status" value="1"/>
</dbReference>
<dbReference type="FunFam" id="1.10.510.10:FF:000334">
    <property type="entry name" value="Serine/threonine-protein kinase STE11"/>
    <property type="match status" value="1"/>
</dbReference>
<evidence type="ECO:0000313" key="15">
    <source>
        <dbReference type="Proteomes" id="UP000030669"/>
    </source>
</evidence>
<evidence type="ECO:0000256" key="10">
    <source>
        <dbReference type="PROSITE-ProRule" id="PRU10141"/>
    </source>
</evidence>
<feature type="compositionally biased region" description="Low complexity" evidence="11">
    <location>
        <begin position="142"/>
        <end position="151"/>
    </location>
</feature>
<feature type="compositionally biased region" description="Low complexity" evidence="11">
    <location>
        <begin position="48"/>
        <end position="62"/>
    </location>
</feature>
<dbReference type="SMART" id="SM00454">
    <property type="entry name" value="SAM"/>
    <property type="match status" value="1"/>
</dbReference>
<evidence type="ECO:0000256" key="6">
    <source>
        <dbReference type="ARBA" id="ARBA00022777"/>
    </source>
</evidence>
<dbReference type="EMBL" id="KB469298">
    <property type="protein sequence ID" value="EPQ58266.1"/>
    <property type="molecule type" value="Genomic_DNA"/>
</dbReference>
<dbReference type="FunFam" id="3.30.200.20:FF:000387">
    <property type="entry name" value="Serine/threonine-protein kinase STE11"/>
    <property type="match status" value="1"/>
</dbReference>
<dbReference type="Gene3D" id="1.10.510.10">
    <property type="entry name" value="Transferase(Phosphotransferase) domain 1"/>
    <property type="match status" value="1"/>
</dbReference>
<dbReference type="InterPro" id="IPR011009">
    <property type="entry name" value="Kinase-like_dom_sf"/>
</dbReference>
<feature type="compositionally biased region" description="Polar residues" evidence="11">
    <location>
        <begin position="153"/>
        <end position="165"/>
    </location>
</feature>
<evidence type="ECO:0000256" key="9">
    <source>
        <dbReference type="ARBA" id="ARBA00048329"/>
    </source>
</evidence>
<feature type="compositionally biased region" description="Acidic residues" evidence="11">
    <location>
        <begin position="917"/>
        <end position="929"/>
    </location>
</feature>
<feature type="compositionally biased region" description="Low complexity" evidence="11">
    <location>
        <begin position="423"/>
        <end position="435"/>
    </location>
</feature>
<accession>S7QEL6</accession>
<feature type="compositionally biased region" description="Low complexity" evidence="11">
    <location>
        <begin position="15"/>
        <end position="33"/>
    </location>
</feature>